<dbReference type="InterPro" id="IPR043502">
    <property type="entry name" value="DNA/RNA_pol_sf"/>
</dbReference>
<dbReference type="PANTHER" id="PTHR31635">
    <property type="entry name" value="REVERSE TRANSCRIPTASE DOMAIN-CONTAINING PROTEIN-RELATED"/>
    <property type="match status" value="1"/>
</dbReference>
<feature type="non-terminal residue" evidence="4">
    <location>
        <position position="1120"/>
    </location>
</feature>
<dbReference type="PROSITE" id="PS50878">
    <property type="entry name" value="RT_POL"/>
    <property type="match status" value="1"/>
</dbReference>
<gene>
    <name evidence="4" type="primary">BX547934.1</name>
</gene>
<dbReference type="Pfam" id="PF00078">
    <property type="entry name" value="RVT_1"/>
    <property type="match status" value="1"/>
</dbReference>
<feature type="compositionally biased region" description="Basic residues" evidence="2">
    <location>
        <begin position="1"/>
        <end position="12"/>
    </location>
</feature>
<dbReference type="GO" id="GO:0003824">
    <property type="term" value="F:catalytic activity"/>
    <property type="evidence" value="ECO:0007669"/>
    <property type="project" value="InterPro"/>
</dbReference>
<dbReference type="InterPro" id="IPR036691">
    <property type="entry name" value="Endo/exonu/phosph_ase_sf"/>
</dbReference>
<evidence type="ECO:0000256" key="2">
    <source>
        <dbReference type="SAM" id="MobiDB-lite"/>
    </source>
</evidence>
<dbReference type="InterPro" id="IPR000477">
    <property type="entry name" value="RT_dom"/>
</dbReference>
<accession>A0A1A8MAE2</accession>
<evidence type="ECO:0000256" key="1">
    <source>
        <dbReference type="SAM" id="Coils"/>
    </source>
</evidence>
<dbReference type="SUPFAM" id="SSF56219">
    <property type="entry name" value="DNase I-like"/>
    <property type="match status" value="1"/>
</dbReference>
<feature type="region of interest" description="Disordered" evidence="2">
    <location>
        <begin position="1"/>
        <end position="57"/>
    </location>
</feature>
<evidence type="ECO:0000313" key="4">
    <source>
        <dbReference type="EMBL" id="SBR53792.1"/>
    </source>
</evidence>
<dbReference type="CDD" id="cd01650">
    <property type="entry name" value="RT_nLTR_like"/>
    <property type="match status" value="1"/>
</dbReference>
<protein>
    <recommendedName>
        <fullName evidence="3">Reverse transcriptase domain-containing protein</fullName>
    </recommendedName>
</protein>
<sequence>MAKANSKAHKALLTHDYLGSENMDTNSRGNKNPLSSPCKATTSHKKQKGEEETDSNVSNSALLAAIEGLQKMMESFGADLKQNTLSISNIAKAVEFNSAEIQDCKEKNKQMEKQITQLKTTNEVLTKKVDNLENKASNLDRYQRKWNLRLKGLKEDKEEDTRQSVSDIIKKIQPSWKEKVDFILDSVHRIGPKNPDHPRQVIIQFTSRFYRDELWRSTKQHPTCRELNIRFAEDLTKEDREARLAVWPRVEQARKAGLKTTFKGKNVTFTFLQETHSTHEDSNFWTKQWGDEAFFSHGSSRSAGVAILLKNFRGKITSIENDIVGRWLILTINIENSIFILVNIYGYNTLTQNKILLEEIGLRLDHLKAKHSTNNVLIGGDFNLVQDEFLDRWPSKYEISYPNPLFTNFCFEHNFMDIWRHLNPVTQKFSWFNSTNKSRIDHWLITNDLLLLYDFISDISAAPLTDHYLISLKIKPKNNTHRINKYWKFNSCLLQNDHYCKKIKSLITDIVNSKELNSPTTKWEFLKYKIRQLSISFSKQLKNELQVLELDIIQKLNLYCNKPNPSEIDKQNVLTLQIKLDNMYIQKTKGAFIRSRAKWIEEGEKNTAYFCNLEKRRQQRNSINSLLINNVESTDEKLIGQEIFNFYQNLYTSKFSAPNSNAFLNHIDSFIPKIDDSFQNTCEKEITMSELDKAIKRLAINKAPGPDGLTGNFYRHFWEDIKPLLFEVFSEIFNNSTLPPTMRQGIIISIPKPGKDPRIIENRRPITLRNSDYKLLTYIFTLRLQSGISDIVSESQSGFLKGRSIHNNIRLVMDLIEYKDLITDNGFILFLDFYKAFDSVEHQFIFSVLERLGFGTNFINLIKGLYDNINSCVILPKNTTPRFNINVGIPQGCPISPYLFILVTEMLALYLKNCDNIAKLNVLGTDLIISQLADDTTLFLKDSKQISIAIQKIQLFSEASGLNLNLKKCELLAIHDTMLKEIHNIPIKSEVKYLGVTINKNPKLNSVLNFENKLKEGNSKLNLWLQRDLSILGRIYLTKMECLSRLIYPTCNLALPNYLIKKINQTNFNFIWRNKPHYLKKAHLTKEIKDGGLKAIDFECLNGTLKINWLKFWLNHPDVF</sequence>
<dbReference type="PANTHER" id="PTHR31635:SF196">
    <property type="entry name" value="REVERSE TRANSCRIPTASE DOMAIN-CONTAINING PROTEIN-RELATED"/>
    <property type="match status" value="1"/>
</dbReference>
<evidence type="ECO:0000259" key="3">
    <source>
        <dbReference type="PROSITE" id="PS50878"/>
    </source>
</evidence>
<dbReference type="Gene3D" id="3.60.10.10">
    <property type="entry name" value="Endonuclease/exonuclease/phosphatase"/>
    <property type="match status" value="1"/>
</dbReference>
<dbReference type="AlphaFoldDB" id="A0A1A8MAE2"/>
<dbReference type="InterPro" id="IPR005135">
    <property type="entry name" value="Endo/exonuclease/phosphatase"/>
</dbReference>
<keyword evidence="1" id="KW-0175">Coiled coil</keyword>
<proteinExistence type="predicted"/>
<dbReference type="CDD" id="cd09076">
    <property type="entry name" value="L1-EN"/>
    <property type="match status" value="1"/>
</dbReference>
<dbReference type="SUPFAM" id="SSF56672">
    <property type="entry name" value="DNA/RNA polymerases"/>
    <property type="match status" value="1"/>
</dbReference>
<dbReference type="Gene3D" id="3.30.70.1820">
    <property type="entry name" value="L1 transposable element, RRM domain"/>
    <property type="match status" value="1"/>
</dbReference>
<reference evidence="4" key="2">
    <citation type="submission" date="2016-06" db="EMBL/GenBank/DDBJ databases">
        <title>The genome of a short-lived fish provides insights into sex chromosome evolution and the genetic control of aging.</title>
        <authorList>
            <person name="Reichwald K."/>
            <person name="Felder M."/>
            <person name="Petzold A."/>
            <person name="Koch P."/>
            <person name="Groth M."/>
            <person name="Platzer M."/>
        </authorList>
    </citation>
    <scope>NUCLEOTIDE SEQUENCE</scope>
    <source>
        <tissue evidence="4">Brain</tissue>
    </source>
</reference>
<dbReference type="EMBL" id="HAEF01012633">
    <property type="protein sequence ID" value="SBR53792.1"/>
    <property type="molecule type" value="Transcribed_RNA"/>
</dbReference>
<organism evidence="4">
    <name type="scientific">Nothobranchius pienaari</name>
    <dbReference type="NCBI Taxonomy" id="704102"/>
    <lineage>
        <taxon>Eukaryota</taxon>
        <taxon>Metazoa</taxon>
        <taxon>Chordata</taxon>
        <taxon>Craniata</taxon>
        <taxon>Vertebrata</taxon>
        <taxon>Euteleostomi</taxon>
        <taxon>Actinopterygii</taxon>
        <taxon>Neopterygii</taxon>
        <taxon>Teleostei</taxon>
        <taxon>Neoteleostei</taxon>
        <taxon>Acanthomorphata</taxon>
        <taxon>Ovalentaria</taxon>
        <taxon>Atherinomorphae</taxon>
        <taxon>Cyprinodontiformes</taxon>
        <taxon>Nothobranchiidae</taxon>
        <taxon>Nothobranchius</taxon>
    </lineage>
</organism>
<name>A0A1A8MAE2_9TELE</name>
<feature type="domain" description="Reverse transcriptase" evidence="3">
    <location>
        <begin position="731"/>
        <end position="998"/>
    </location>
</feature>
<feature type="compositionally biased region" description="Polar residues" evidence="2">
    <location>
        <begin position="22"/>
        <end position="41"/>
    </location>
</feature>
<reference evidence="4" key="1">
    <citation type="submission" date="2016-05" db="EMBL/GenBank/DDBJ databases">
        <authorList>
            <person name="Lavstsen T."/>
            <person name="Jespersen J.S."/>
        </authorList>
    </citation>
    <scope>NUCLEOTIDE SEQUENCE</scope>
    <source>
        <tissue evidence="4">Brain</tissue>
    </source>
</reference>
<feature type="coiled-coil region" evidence="1">
    <location>
        <begin position="94"/>
        <end position="145"/>
    </location>
</feature>
<dbReference type="Pfam" id="PF03372">
    <property type="entry name" value="Exo_endo_phos"/>
    <property type="match status" value="1"/>
</dbReference>